<evidence type="ECO:0000313" key="2">
    <source>
        <dbReference type="Proteomes" id="UP000031668"/>
    </source>
</evidence>
<dbReference type="OrthoDB" id="10000786at2759"/>
<comment type="caution">
    <text evidence="1">The sequence shown here is derived from an EMBL/GenBank/DDBJ whole genome shotgun (WGS) entry which is preliminary data.</text>
</comment>
<dbReference type="PANTHER" id="PTHR46880">
    <property type="entry name" value="RAS-ASSOCIATING DOMAIN-CONTAINING PROTEIN"/>
    <property type="match status" value="1"/>
</dbReference>
<organism evidence="1 2">
    <name type="scientific">Thelohanellus kitauei</name>
    <name type="common">Myxosporean</name>
    <dbReference type="NCBI Taxonomy" id="669202"/>
    <lineage>
        <taxon>Eukaryota</taxon>
        <taxon>Metazoa</taxon>
        <taxon>Cnidaria</taxon>
        <taxon>Myxozoa</taxon>
        <taxon>Myxosporea</taxon>
        <taxon>Bivalvulida</taxon>
        <taxon>Platysporina</taxon>
        <taxon>Myxobolidae</taxon>
        <taxon>Thelohanellus</taxon>
    </lineage>
</organism>
<dbReference type="AlphaFoldDB" id="A0A0C2I6I8"/>
<dbReference type="PANTHER" id="PTHR46880:SF8">
    <property type="entry name" value="E3 SUMO-PROTEIN LIGASE KIAA1586"/>
    <property type="match status" value="1"/>
</dbReference>
<sequence length="188" mass="22318">MLKAILTDRSIRLQMEERIQSNSDMIKILIDNVILLIKLNVVMFLFENSVSMWQNTFQFQSFLSKSYDFEFVECINLVLKTDTMSERRKSIEKRQKLLQNHIWSNCEVDLMQPRLYFDRNKKFYSENEHSLQKMAMFKSDCTSVMLGKYNGVAAILKREIHHLCELHCVAHRKDLAVQDAWTQILSMI</sequence>
<evidence type="ECO:0000313" key="1">
    <source>
        <dbReference type="EMBL" id="KII60808.1"/>
    </source>
</evidence>
<keyword evidence="2" id="KW-1185">Reference proteome</keyword>
<proteinExistence type="predicted"/>
<dbReference type="EMBL" id="JWZT01005421">
    <property type="protein sequence ID" value="KII60808.1"/>
    <property type="molecule type" value="Genomic_DNA"/>
</dbReference>
<dbReference type="Proteomes" id="UP000031668">
    <property type="component" value="Unassembled WGS sequence"/>
</dbReference>
<gene>
    <name evidence="1" type="ORF">RF11_10876</name>
</gene>
<reference evidence="1 2" key="1">
    <citation type="journal article" date="2014" name="Genome Biol. Evol.">
        <title>The genome of the myxosporean Thelohanellus kitauei shows adaptations to nutrient acquisition within its fish host.</title>
        <authorList>
            <person name="Yang Y."/>
            <person name="Xiong J."/>
            <person name="Zhou Z."/>
            <person name="Huo F."/>
            <person name="Miao W."/>
            <person name="Ran C."/>
            <person name="Liu Y."/>
            <person name="Zhang J."/>
            <person name="Feng J."/>
            <person name="Wang M."/>
            <person name="Wang M."/>
            <person name="Wang L."/>
            <person name="Yao B."/>
        </authorList>
    </citation>
    <scope>NUCLEOTIDE SEQUENCE [LARGE SCALE GENOMIC DNA]</scope>
    <source>
        <strain evidence="1">Wuqing</strain>
    </source>
</reference>
<accession>A0A0C2I6I8</accession>
<name>A0A0C2I6I8_THEKT</name>
<protein>
    <submittedName>
        <fullName evidence="1">Uncharacterized protein</fullName>
    </submittedName>
</protein>